<dbReference type="Pfam" id="PF04998">
    <property type="entry name" value="RNA_pol_Rpb1_5"/>
    <property type="match status" value="1"/>
</dbReference>
<reference evidence="2" key="1">
    <citation type="journal article" date="2020" name="Nature">
        <title>Giant virus diversity and host interactions through global metagenomics.</title>
        <authorList>
            <person name="Schulz F."/>
            <person name="Roux S."/>
            <person name="Paez-Espino D."/>
            <person name="Jungbluth S."/>
            <person name="Walsh D.A."/>
            <person name="Denef V.J."/>
            <person name="McMahon K.D."/>
            <person name="Konstantinidis K.T."/>
            <person name="Eloe-Fadrosh E.A."/>
            <person name="Kyrpides N.C."/>
            <person name="Woyke T."/>
        </authorList>
    </citation>
    <scope>NUCLEOTIDE SEQUENCE</scope>
    <source>
        <strain evidence="2">GVMAG-S-1063924-116</strain>
    </source>
</reference>
<feature type="domain" description="RNA polymerase Rpb1" evidence="1">
    <location>
        <begin position="52"/>
        <end position="480"/>
    </location>
</feature>
<dbReference type="GO" id="GO:0006351">
    <property type="term" value="P:DNA-templated transcription"/>
    <property type="evidence" value="ECO:0007669"/>
    <property type="project" value="InterPro"/>
</dbReference>
<organism evidence="2">
    <name type="scientific">viral metagenome</name>
    <dbReference type="NCBI Taxonomy" id="1070528"/>
    <lineage>
        <taxon>unclassified sequences</taxon>
        <taxon>metagenomes</taxon>
        <taxon>organismal metagenomes</taxon>
    </lineage>
</organism>
<dbReference type="EMBL" id="MN740698">
    <property type="protein sequence ID" value="QHU08724.1"/>
    <property type="molecule type" value="Genomic_DNA"/>
</dbReference>
<protein>
    <recommendedName>
        <fullName evidence="1">RNA polymerase Rpb1 domain-containing protein</fullName>
    </recommendedName>
</protein>
<name>A0A6C0JYA3_9ZZZZ</name>
<proteinExistence type="predicted"/>
<dbReference type="GO" id="GO:0003899">
    <property type="term" value="F:DNA-directed RNA polymerase activity"/>
    <property type="evidence" value="ECO:0007669"/>
    <property type="project" value="InterPro"/>
</dbReference>
<dbReference type="SUPFAM" id="SSF64484">
    <property type="entry name" value="beta and beta-prime subunits of DNA dependent RNA-polymerase"/>
    <property type="match status" value="1"/>
</dbReference>
<evidence type="ECO:0000313" key="2">
    <source>
        <dbReference type="EMBL" id="QHU08724.1"/>
    </source>
</evidence>
<sequence length="641" mass="72220">MADWTTLPGLRGVDYLDKPRRLTDEELIYVTEQMPVPQSHDKYVNQYRYENIVEETRRQLSFVELAPSMIDELRIRISNICYRSIEPPGASGTTSISAVVSRVTQEALSGFHHSGSVKTSAISTGVLTSIFNANTARKDRNMTVHFLNKTMDRREVFDIIRTWITVKVGHMITKHIVYSLSSGKRDDLPWWSFRNKPYWAVYYPTYADDKRTPAEMGILRLYLNVKKMLMFGVTLDALVSALSSNSTYTFFGSIQDGFIEIATKDHIKKTFRGNIAPARSEMDYLLSYVLEGIKDQVISGYFKKTDKDDHAEYVTDVEVMTEHISKLVDVKKGAKSNTWTLTTDSEYVSIDDILTIMRKAKLLTKSQVRKAEFLSDFQVEVTSDSDLRKKVVKAPSDVGYAYAMTYGSAFESVMCEDYIDPSLTVTNDVRGIYRVLGIEATRKFLTETLRGIVDAKLHFGEHADLVIDAVTRTGVPKPIGPNSLNDSVGVISIATARAAGDKLIRSSMTLSEESTDNIIPGILTGTMMRIGTHKNAMVQVSVDGKHEIEVEGVKYRVKIKDEIYRVPRRSRDTGVLDISSVIEGVESEKIEEASLNYDVVKKVSIRDKTKEVSFDVKSPAFAPPPRINNWLGKIPRNLRVK</sequence>
<evidence type="ECO:0000259" key="1">
    <source>
        <dbReference type="Pfam" id="PF04998"/>
    </source>
</evidence>
<accession>A0A6C0JYA3</accession>
<dbReference type="InterPro" id="IPR007081">
    <property type="entry name" value="RNA_pol_Rpb1_5"/>
</dbReference>
<dbReference type="AlphaFoldDB" id="A0A6C0JYA3"/>
<dbReference type="GO" id="GO:0003677">
    <property type="term" value="F:DNA binding"/>
    <property type="evidence" value="ECO:0007669"/>
    <property type="project" value="InterPro"/>
</dbReference>